<evidence type="ECO:0000256" key="1">
    <source>
        <dbReference type="ARBA" id="ARBA00001954"/>
    </source>
</evidence>
<name>A0A221UTF3_9FLAO</name>
<comment type="cofactor">
    <cofactor evidence="1">
        <name>Fe(2+)</name>
        <dbReference type="ChEBI" id="CHEBI:29033"/>
    </cofactor>
</comment>
<keyword evidence="2" id="KW-0560">Oxidoreductase</keyword>
<dbReference type="PANTHER" id="PTHR20883">
    <property type="entry name" value="PHYTANOYL-COA DIOXYGENASE DOMAIN CONTAINING 1"/>
    <property type="match status" value="1"/>
</dbReference>
<dbReference type="Pfam" id="PF05721">
    <property type="entry name" value="PhyH"/>
    <property type="match status" value="1"/>
</dbReference>
<dbReference type="GO" id="GO:0005506">
    <property type="term" value="F:iron ion binding"/>
    <property type="evidence" value="ECO:0007669"/>
    <property type="project" value="UniProtKB-ARBA"/>
</dbReference>
<dbReference type="EC" id="1.14.11.-" evidence="2"/>
<dbReference type="Gene3D" id="2.60.120.620">
    <property type="entry name" value="q2cbj1_9rhob like domain"/>
    <property type="match status" value="1"/>
</dbReference>
<dbReference type="Proteomes" id="UP000204551">
    <property type="component" value="Chromosome"/>
</dbReference>
<dbReference type="PANTHER" id="PTHR20883:SF48">
    <property type="entry name" value="ECTOINE DIOXYGENASE"/>
    <property type="match status" value="1"/>
</dbReference>
<dbReference type="GO" id="GO:0016706">
    <property type="term" value="F:2-oxoglutarate-dependent dioxygenase activity"/>
    <property type="evidence" value="ECO:0007669"/>
    <property type="project" value="UniProtKB-ARBA"/>
</dbReference>
<gene>
    <name evidence="2" type="ORF">AREALGSMS7_01150</name>
</gene>
<accession>A0A221UTF3</accession>
<organism evidence="2 3">
    <name type="scientific">Arenibacter algicola</name>
    <dbReference type="NCBI Taxonomy" id="616991"/>
    <lineage>
        <taxon>Bacteria</taxon>
        <taxon>Pseudomonadati</taxon>
        <taxon>Bacteroidota</taxon>
        <taxon>Flavobacteriia</taxon>
        <taxon>Flavobacteriales</taxon>
        <taxon>Flavobacteriaceae</taxon>
        <taxon>Arenibacter</taxon>
    </lineage>
</organism>
<sequence>MSEFKLKHNYEALLDAYQRDGVVCIRNFFSQEIVAEIRKELERYMRDDLAHLPADAKTTEKDGKTIRNLWRLELHNKYFQELAESDEIIYLISKLVNGKAVLAGVETFNKPALVGSGVPYHQDNAYFCQTPPDMLTLWIAIDPVTEENGPVYFIKESHKDGMKPTKISGVTGNSIGLIEQPNASKSDQFCGLLNSGDATIHHCETIHYSEPNHSSNSRLGLLFVYRADHTQTNPELKKKYTEAVSTIPPA</sequence>
<dbReference type="InterPro" id="IPR008775">
    <property type="entry name" value="Phytyl_CoA_dOase-like"/>
</dbReference>
<proteinExistence type="predicted"/>
<dbReference type="KEGG" id="aalg:AREALGSMS7_01150"/>
<evidence type="ECO:0000313" key="3">
    <source>
        <dbReference type="Proteomes" id="UP000204551"/>
    </source>
</evidence>
<dbReference type="EMBL" id="CP022515">
    <property type="protein sequence ID" value="ASO04625.1"/>
    <property type="molecule type" value="Genomic_DNA"/>
</dbReference>
<keyword evidence="2" id="KW-0223">Dioxygenase</keyword>
<protein>
    <submittedName>
        <fullName evidence="2">Ectoine dioxygenase</fullName>
        <ecNumber evidence="2">1.14.11.-</ecNumber>
    </submittedName>
</protein>
<reference evidence="2 3" key="1">
    <citation type="submission" date="2017-07" db="EMBL/GenBank/DDBJ databases">
        <title>Genome Sequence of Arenibacter algicola Strain SMS7 Isolated from a culture of the Diatom Skeletonema marinoi.</title>
        <authorList>
            <person name="Topel M."/>
            <person name="Pinder M.I.M."/>
            <person name="Johansson O.N."/>
            <person name="Kourtchenko O."/>
            <person name="Godhe A."/>
            <person name="Clarke A.K."/>
        </authorList>
    </citation>
    <scope>NUCLEOTIDE SEQUENCE [LARGE SCALE GENOMIC DNA]</scope>
    <source>
        <strain evidence="2 3">SMS7</strain>
    </source>
</reference>
<evidence type="ECO:0000313" key="2">
    <source>
        <dbReference type="EMBL" id="ASO04625.1"/>
    </source>
</evidence>
<dbReference type="AlphaFoldDB" id="A0A221UTF3"/>
<dbReference type="RefSeq" id="WP_157730673.1">
    <property type="nucleotide sequence ID" value="NZ_CP022515.1"/>
</dbReference>
<dbReference type="SUPFAM" id="SSF51197">
    <property type="entry name" value="Clavaminate synthase-like"/>
    <property type="match status" value="1"/>
</dbReference>